<dbReference type="PROSITE" id="PS51257">
    <property type="entry name" value="PROKAR_LIPOPROTEIN"/>
    <property type="match status" value="1"/>
</dbReference>
<comment type="similarity">
    <text evidence="1">Belongs to the multicopper oxidase family.</text>
</comment>
<dbReference type="Pfam" id="PF07731">
    <property type="entry name" value="Cu-oxidase_2"/>
    <property type="match status" value="1"/>
</dbReference>
<protein>
    <submittedName>
        <fullName evidence="7">Copper-resistance protein</fullName>
    </submittedName>
</protein>
<evidence type="ECO:0000259" key="6">
    <source>
        <dbReference type="Pfam" id="PF07732"/>
    </source>
</evidence>
<sequence>MRVATFMHFFSVAILACLSAFYANAEDPYRYYTWEVTYGKAPSLGNQQVILINGQFPGPTVDCVTNDNIIINVINKLDEPFLLTWNGIKQRKTTWQDGVLGTNCPIPPNSNWTYKFQAKDQIGTYFYFPSTKMHRASGGFGGFNVAHRSVIPVPYPMPAEEYTLLIGDWYKAGHKALAQRLDSGYSLPPPDAILINGLPRDAVFTGERARPNPQGSFHYGTIPVARTIILANSNSNIGGKLRYAVNRVSYVDPSTPLKLADWYNIPGVFNLNTIKDTPSPGSAFLGVSVIGTALHDFIEIIFQNNELKFQSWHLDGNSFYVVAFGPGQWTPKLRRKYNKMDGVARHTVPVII</sequence>
<evidence type="ECO:0000256" key="1">
    <source>
        <dbReference type="ARBA" id="ARBA00010609"/>
    </source>
</evidence>
<dbReference type="Gene3D" id="2.60.40.420">
    <property type="entry name" value="Cupredoxins - blue copper proteins"/>
    <property type="match status" value="2"/>
</dbReference>
<gene>
    <name evidence="7" type="ORF">PanWU01x14_343280</name>
</gene>
<dbReference type="InterPro" id="IPR001117">
    <property type="entry name" value="Cu-oxidase_2nd"/>
</dbReference>
<dbReference type="GO" id="GO:0005507">
    <property type="term" value="F:copper ion binding"/>
    <property type="evidence" value="ECO:0007669"/>
    <property type="project" value="InterPro"/>
</dbReference>
<keyword evidence="3" id="KW-0732">Signal</keyword>
<feature type="chain" id="PRO_5015130540" evidence="3">
    <location>
        <begin position="26"/>
        <end position="352"/>
    </location>
</feature>
<dbReference type="Proteomes" id="UP000237105">
    <property type="component" value="Unassembled WGS sequence"/>
</dbReference>
<feature type="domain" description="Plastocyanin-like" evidence="4">
    <location>
        <begin position="160"/>
        <end position="202"/>
    </location>
</feature>
<dbReference type="InterPro" id="IPR011706">
    <property type="entry name" value="Cu-oxidase_C"/>
</dbReference>
<organism evidence="7 8">
    <name type="scientific">Parasponia andersonii</name>
    <name type="common">Sponia andersonii</name>
    <dbReference type="NCBI Taxonomy" id="3476"/>
    <lineage>
        <taxon>Eukaryota</taxon>
        <taxon>Viridiplantae</taxon>
        <taxon>Streptophyta</taxon>
        <taxon>Embryophyta</taxon>
        <taxon>Tracheophyta</taxon>
        <taxon>Spermatophyta</taxon>
        <taxon>Magnoliopsida</taxon>
        <taxon>eudicotyledons</taxon>
        <taxon>Gunneridae</taxon>
        <taxon>Pentapetalae</taxon>
        <taxon>rosids</taxon>
        <taxon>fabids</taxon>
        <taxon>Rosales</taxon>
        <taxon>Cannabaceae</taxon>
        <taxon>Parasponia</taxon>
    </lineage>
</organism>
<name>A0A2P5ADK1_PARAD</name>
<proteinExistence type="inferred from homology"/>
<comment type="caution">
    <text evidence="7">The sequence shown here is derived from an EMBL/GenBank/DDBJ whole genome shotgun (WGS) entry which is preliminary data.</text>
</comment>
<dbReference type="InterPro" id="IPR011707">
    <property type="entry name" value="Cu-oxidase-like_N"/>
</dbReference>
<reference evidence="8" key="1">
    <citation type="submission" date="2016-06" db="EMBL/GenBank/DDBJ databases">
        <title>Parallel loss of symbiosis genes in relatives of nitrogen-fixing non-legume Parasponia.</title>
        <authorList>
            <person name="Van Velzen R."/>
            <person name="Holmer R."/>
            <person name="Bu F."/>
            <person name="Rutten L."/>
            <person name="Van Zeijl A."/>
            <person name="Liu W."/>
            <person name="Santuari L."/>
            <person name="Cao Q."/>
            <person name="Sharma T."/>
            <person name="Shen D."/>
            <person name="Roswanjaya Y."/>
            <person name="Wardhani T."/>
            <person name="Kalhor M.S."/>
            <person name="Jansen J."/>
            <person name="Van den Hoogen J."/>
            <person name="Gungor B."/>
            <person name="Hartog M."/>
            <person name="Hontelez J."/>
            <person name="Verver J."/>
            <person name="Yang W.-C."/>
            <person name="Schijlen E."/>
            <person name="Repin R."/>
            <person name="Schilthuizen M."/>
            <person name="Schranz E."/>
            <person name="Heidstra R."/>
            <person name="Miyata K."/>
            <person name="Fedorova E."/>
            <person name="Kohlen W."/>
            <person name="Bisseling T."/>
            <person name="Smit S."/>
            <person name="Geurts R."/>
        </authorList>
    </citation>
    <scope>NUCLEOTIDE SEQUENCE [LARGE SCALE GENOMIC DNA]</scope>
    <source>
        <strain evidence="8">cv. WU1-14</strain>
    </source>
</reference>
<keyword evidence="8" id="KW-1185">Reference proteome</keyword>
<evidence type="ECO:0000313" key="8">
    <source>
        <dbReference type="Proteomes" id="UP000237105"/>
    </source>
</evidence>
<feature type="domain" description="Plastocyanin-like" evidence="6">
    <location>
        <begin position="36"/>
        <end position="148"/>
    </location>
</feature>
<dbReference type="PANTHER" id="PTHR11709:SF245">
    <property type="entry name" value="SKU5 SIMILAR 16"/>
    <property type="match status" value="1"/>
</dbReference>
<dbReference type="InterPro" id="IPR045087">
    <property type="entry name" value="Cu-oxidase_fam"/>
</dbReference>
<feature type="signal peptide" evidence="3">
    <location>
        <begin position="1"/>
        <end position="25"/>
    </location>
</feature>
<keyword evidence="2" id="KW-0325">Glycoprotein</keyword>
<dbReference type="PANTHER" id="PTHR11709">
    <property type="entry name" value="MULTI-COPPER OXIDASE"/>
    <property type="match status" value="1"/>
</dbReference>
<dbReference type="Pfam" id="PF07732">
    <property type="entry name" value="Cu-oxidase_3"/>
    <property type="match status" value="1"/>
</dbReference>
<dbReference type="Pfam" id="PF00394">
    <property type="entry name" value="Cu-oxidase"/>
    <property type="match status" value="1"/>
</dbReference>
<evidence type="ECO:0000259" key="4">
    <source>
        <dbReference type="Pfam" id="PF00394"/>
    </source>
</evidence>
<feature type="domain" description="Plastocyanin-like" evidence="5">
    <location>
        <begin position="255"/>
        <end position="350"/>
    </location>
</feature>
<dbReference type="OrthoDB" id="2121828at2759"/>
<dbReference type="InterPro" id="IPR008972">
    <property type="entry name" value="Cupredoxin"/>
</dbReference>
<evidence type="ECO:0000313" key="7">
    <source>
        <dbReference type="EMBL" id="PON34609.1"/>
    </source>
</evidence>
<accession>A0A2P5ADK1</accession>
<evidence type="ECO:0000256" key="2">
    <source>
        <dbReference type="ARBA" id="ARBA00023180"/>
    </source>
</evidence>
<evidence type="ECO:0000256" key="3">
    <source>
        <dbReference type="SAM" id="SignalP"/>
    </source>
</evidence>
<dbReference type="EMBL" id="JXTB01000651">
    <property type="protein sequence ID" value="PON34609.1"/>
    <property type="molecule type" value="Genomic_DNA"/>
</dbReference>
<dbReference type="GO" id="GO:0016491">
    <property type="term" value="F:oxidoreductase activity"/>
    <property type="evidence" value="ECO:0007669"/>
    <property type="project" value="InterPro"/>
</dbReference>
<dbReference type="AlphaFoldDB" id="A0A2P5ADK1"/>
<dbReference type="STRING" id="3476.A0A2P5ADK1"/>
<evidence type="ECO:0000259" key="5">
    <source>
        <dbReference type="Pfam" id="PF07731"/>
    </source>
</evidence>
<dbReference type="SUPFAM" id="SSF49503">
    <property type="entry name" value="Cupredoxins"/>
    <property type="match status" value="2"/>
</dbReference>